<proteinExistence type="predicted"/>
<dbReference type="Proteomes" id="UP000269208">
    <property type="component" value="Chromosome"/>
</dbReference>
<accession>A0A447TXI4</accession>
<name>A0A447TXI4_SALET</name>
<gene>
    <name evidence="1" type="ORF">NCTC6754_03868</name>
</gene>
<dbReference type="AlphaFoldDB" id="A0A447TXI4"/>
<protein>
    <submittedName>
        <fullName evidence="1">Uncharacterized protein</fullName>
    </submittedName>
</protein>
<evidence type="ECO:0000313" key="1">
    <source>
        <dbReference type="EMBL" id="VEB55506.1"/>
    </source>
</evidence>
<organism evidence="1 2">
    <name type="scientific">Salmonella enterica I</name>
    <dbReference type="NCBI Taxonomy" id="59201"/>
    <lineage>
        <taxon>Bacteria</taxon>
        <taxon>Pseudomonadati</taxon>
        <taxon>Pseudomonadota</taxon>
        <taxon>Gammaproteobacteria</taxon>
        <taxon>Enterobacterales</taxon>
        <taxon>Enterobacteriaceae</taxon>
        <taxon>Salmonella</taxon>
    </lineage>
</organism>
<sequence length="79" mass="9256">MKLSRNSRGRKWLKTLGDDALPDLTASTQPSLRGMHKRDKARENTARLCWLLVQLLVEETDGRLWDGRINRLLTRYFES</sequence>
<dbReference type="EMBL" id="LR134190">
    <property type="protein sequence ID" value="VEB55506.1"/>
    <property type="molecule type" value="Genomic_DNA"/>
</dbReference>
<evidence type="ECO:0000313" key="2">
    <source>
        <dbReference type="Proteomes" id="UP000269208"/>
    </source>
</evidence>
<reference evidence="1 2" key="1">
    <citation type="submission" date="2018-12" db="EMBL/GenBank/DDBJ databases">
        <authorList>
            <consortium name="Pathogen Informatics"/>
        </authorList>
    </citation>
    <scope>NUCLEOTIDE SEQUENCE [LARGE SCALE GENOMIC DNA]</scope>
    <source>
        <strain evidence="1 2">NCTC6754</strain>
    </source>
</reference>